<evidence type="ECO:0000256" key="1">
    <source>
        <dbReference type="ARBA" id="ARBA00004410"/>
    </source>
</evidence>
<dbReference type="PROSITE" id="PS00530">
    <property type="entry name" value="RNASE_T2_1"/>
    <property type="match status" value="1"/>
</dbReference>
<evidence type="ECO:0000256" key="18">
    <source>
        <dbReference type="SAM" id="MobiDB-lite"/>
    </source>
</evidence>
<feature type="active site" evidence="16">
    <location>
        <position position="95"/>
    </location>
</feature>
<evidence type="ECO:0000313" key="20">
    <source>
        <dbReference type="EMBL" id="OBA28059.1"/>
    </source>
</evidence>
<dbReference type="Pfam" id="PF00445">
    <property type="entry name" value="Ribonuclease_T2"/>
    <property type="match status" value="1"/>
</dbReference>
<comment type="subcellular location">
    <subcellularLocation>
        <location evidence="2">Cytoplasm</location>
    </subcellularLocation>
    <subcellularLocation>
        <location evidence="1">Vacuole lumen</location>
    </subcellularLocation>
</comment>
<name>A0A1B7TH36_9ASCO</name>
<evidence type="ECO:0000256" key="9">
    <source>
        <dbReference type="ARBA" id="ARBA00022759"/>
    </source>
</evidence>
<evidence type="ECO:0000313" key="21">
    <source>
        <dbReference type="Proteomes" id="UP000092321"/>
    </source>
</evidence>
<sequence length="460" mass="53632">MQLQNIVSALFPSVLLLKDKQTNQDNFNSLELYNSPLSCPIDTPLSCSNTTVIEDSCCFEYPGGIFLQTQFWDYIPTIYDPKEELEKLKYNFTLHGLWPDNCDGSYAQFCDLSRDIKYNLTDMLLNQDLYQSENLPYLSPDSGLNLVNDLKQWWKSNNGNDESLWVHEYNKHGTCINTMKPNCYSRWFENESVTEEDPDEYQKLVKRGIYDYFDITMKLYKNLNTFEFLQNYNITPSEEKTYTRKEISEALSESFNDKQVFFKCDRYKGLNEIWYYHLLARGSPILNDIDSFEAIDSFKSFSNCPETGIHFYPKGYSPPSYSPPPSRPGNGKKKLGTGSMRISTKKGTLTGFLTNKGKWMSRGTEANYELYDAEFGNINIRTRMGYCSVNAQNMFECGSKYNKNPMQFNYDENSGIISCLGKETWYAERYPSGRIQSNVYLKQGNEYKDYEFKLKFNKKY</sequence>
<evidence type="ECO:0000256" key="2">
    <source>
        <dbReference type="ARBA" id="ARBA00004496"/>
    </source>
</evidence>
<keyword evidence="10" id="KW-0378">Hydrolase</keyword>
<keyword evidence="13" id="KW-0456">Lyase</keyword>
<dbReference type="CDD" id="cd01061">
    <property type="entry name" value="RNase_T2_euk"/>
    <property type="match status" value="1"/>
</dbReference>
<comment type="caution">
    <text evidence="20">The sequence shown here is derived from an EMBL/GenBank/DDBJ whole genome shotgun (WGS) entry which is preliminary data.</text>
</comment>
<evidence type="ECO:0000256" key="6">
    <source>
        <dbReference type="ARBA" id="ARBA00022554"/>
    </source>
</evidence>
<comment type="similarity">
    <text evidence="3 17">Belongs to the RNase T2 family.</text>
</comment>
<dbReference type="InterPro" id="IPR018188">
    <property type="entry name" value="RNase_T2_His_AS_1"/>
</dbReference>
<dbReference type="GO" id="GO:0003723">
    <property type="term" value="F:RNA binding"/>
    <property type="evidence" value="ECO:0007669"/>
    <property type="project" value="InterPro"/>
</dbReference>
<dbReference type="EMBL" id="LXPE01000005">
    <property type="protein sequence ID" value="OBA28059.1"/>
    <property type="molecule type" value="Genomic_DNA"/>
</dbReference>
<evidence type="ECO:0000256" key="12">
    <source>
        <dbReference type="ARBA" id="ARBA00023180"/>
    </source>
</evidence>
<dbReference type="GO" id="GO:0005576">
    <property type="term" value="C:extracellular region"/>
    <property type="evidence" value="ECO:0007669"/>
    <property type="project" value="TreeGrafter"/>
</dbReference>
<dbReference type="Gene3D" id="3.90.730.10">
    <property type="entry name" value="Ribonuclease T2-like"/>
    <property type="match status" value="1"/>
</dbReference>
<evidence type="ECO:0000256" key="14">
    <source>
        <dbReference type="ARBA" id="ARBA00025494"/>
    </source>
</evidence>
<evidence type="ECO:0000256" key="4">
    <source>
        <dbReference type="ARBA" id="ARBA00012571"/>
    </source>
</evidence>
<evidence type="ECO:0000256" key="11">
    <source>
        <dbReference type="ARBA" id="ARBA00023157"/>
    </source>
</evidence>
<dbReference type="PANTHER" id="PTHR11240:SF22">
    <property type="entry name" value="RIBONUCLEASE T2"/>
    <property type="match status" value="1"/>
</dbReference>
<accession>A0A1B7TH36</accession>
<dbReference type="SUPFAM" id="SSF55895">
    <property type="entry name" value="Ribonuclease Rh-like"/>
    <property type="match status" value="1"/>
</dbReference>
<evidence type="ECO:0000256" key="16">
    <source>
        <dbReference type="PIRSR" id="PIRSR633697-1"/>
    </source>
</evidence>
<feature type="active site" evidence="16">
    <location>
        <position position="172"/>
    </location>
</feature>
<dbReference type="OrthoDB" id="435754at2759"/>
<dbReference type="Proteomes" id="UP000092321">
    <property type="component" value="Unassembled WGS sequence"/>
</dbReference>
<evidence type="ECO:0000256" key="17">
    <source>
        <dbReference type="RuleBase" id="RU004328"/>
    </source>
</evidence>
<dbReference type="EC" id="4.6.1.19" evidence="4"/>
<evidence type="ECO:0000256" key="8">
    <source>
        <dbReference type="ARBA" id="ARBA00022729"/>
    </source>
</evidence>
<dbReference type="GO" id="GO:0016787">
    <property type="term" value="F:hydrolase activity"/>
    <property type="evidence" value="ECO:0007669"/>
    <property type="project" value="UniProtKB-KW"/>
</dbReference>
<dbReference type="InterPro" id="IPR033697">
    <property type="entry name" value="Ribonuclease_T2_eukaryotic"/>
</dbReference>
<feature type="domain" description="RNase T2-like C-terminal" evidence="19">
    <location>
        <begin position="335"/>
        <end position="453"/>
    </location>
</feature>
<dbReference type="PROSITE" id="PS00531">
    <property type="entry name" value="RNASE_T2_2"/>
    <property type="match status" value="1"/>
</dbReference>
<keyword evidence="12" id="KW-0325">Glycoprotein</keyword>
<evidence type="ECO:0000256" key="7">
    <source>
        <dbReference type="ARBA" id="ARBA00022722"/>
    </source>
</evidence>
<evidence type="ECO:0000256" key="10">
    <source>
        <dbReference type="ARBA" id="ARBA00022801"/>
    </source>
</evidence>
<feature type="region of interest" description="Disordered" evidence="18">
    <location>
        <begin position="319"/>
        <end position="338"/>
    </location>
</feature>
<feature type="active site" evidence="16">
    <location>
        <position position="168"/>
    </location>
</feature>
<evidence type="ECO:0000256" key="3">
    <source>
        <dbReference type="ARBA" id="ARBA00007469"/>
    </source>
</evidence>
<proteinExistence type="inferred from homology"/>
<dbReference type="GO" id="GO:0006401">
    <property type="term" value="P:RNA catabolic process"/>
    <property type="evidence" value="ECO:0007669"/>
    <property type="project" value="TreeGrafter"/>
</dbReference>
<evidence type="ECO:0000259" key="19">
    <source>
        <dbReference type="Pfam" id="PF25488"/>
    </source>
</evidence>
<dbReference type="AlphaFoldDB" id="A0A1B7TH36"/>
<dbReference type="InterPro" id="IPR001568">
    <property type="entry name" value="RNase_T2-like"/>
</dbReference>
<comment type="function">
    <text evidence="14">Rnase which modulates cell survival under stress conditions. Released from the vacuole to the cytoplasm during stress to promote tRNA and rRNA cleavage and to activate separately a downstream pathway that promotes cell death. Involved in cell size, vacuolar morphology and growth at high temperatures and high salt concentration.</text>
</comment>
<keyword evidence="9" id="KW-0255">Endonuclease</keyword>
<keyword evidence="11" id="KW-1015">Disulfide bond</keyword>
<protein>
    <recommendedName>
        <fullName evidence="15">Ribonuclease T2-like</fullName>
        <ecNumber evidence="4">4.6.1.19</ecNumber>
    </recommendedName>
</protein>
<evidence type="ECO:0000256" key="5">
    <source>
        <dbReference type="ARBA" id="ARBA00022490"/>
    </source>
</evidence>
<dbReference type="InterPro" id="IPR036430">
    <property type="entry name" value="RNase_T2-like_sf"/>
</dbReference>
<gene>
    <name evidence="20" type="ORF">HANVADRAFT_22078</name>
</gene>
<keyword evidence="7" id="KW-0540">Nuclease</keyword>
<dbReference type="InterPro" id="IPR033130">
    <property type="entry name" value="RNase_T2_His_AS_2"/>
</dbReference>
<reference evidence="21" key="1">
    <citation type="journal article" date="2016" name="Proc. Natl. Acad. Sci. U.S.A.">
        <title>Comparative genomics of biotechnologically important yeasts.</title>
        <authorList>
            <person name="Riley R."/>
            <person name="Haridas S."/>
            <person name="Wolfe K.H."/>
            <person name="Lopes M.R."/>
            <person name="Hittinger C.T."/>
            <person name="Goeker M."/>
            <person name="Salamov A.A."/>
            <person name="Wisecaver J.H."/>
            <person name="Long T.M."/>
            <person name="Calvey C.H."/>
            <person name="Aerts A.L."/>
            <person name="Barry K.W."/>
            <person name="Choi C."/>
            <person name="Clum A."/>
            <person name="Coughlan A.Y."/>
            <person name="Deshpande S."/>
            <person name="Douglass A.P."/>
            <person name="Hanson S.J."/>
            <person name="Klenk H.-P."/>
            <person name="LaButti K.M."/>
            <person name="Lapidus A."/>
            <person name="Lindquist E.A."/>
            <person name="Lipzen A.M."/>
            <person name="Meier-Kolthoff J.P."/>
            <person name="Ohm R.A."/>
            <person name="Otillar R.P."/>
            <person name="Pangilinan J.L."/>
            <person name="Peng Y."/>
            <person name="Rokas A."/>
            <person name="Rosa C.A."/>
            <person name="Scheuner C."/>
            <person name="Sibirny A.A."/>
            <person name="Slot J.C."/>
            <person name="Stielow J.B."/>
            <person name="Sun H."/>
            <person name="Kurtzman C.P."/>
            <person name="Blackwell M."/>
            <person name="Grigoriev I.V."/>
            <person name="Jeffries T.W."/>
        </authorList>
    </citation>
    <scope>NUCLEOTIDE SEQUENCE [LARGE SCALE GENOMIC DNA]</scope>
    <source>
        <strain evidence="21">NRRL Y-1626</strain>
    </source>
</reference>
<keyword evidence="6" id="KW-0926">Vacuole</keyword>
<dbReference type="GO" id="GO:0005775">
    <property type="term" value="C:vacuolar lumen"/>
    <property type="evidence" value="ECO:0007669"/>
    <property type="project" value="UniProtKB-SubCell"/>
</dbReference>
<keyword evidence="8" id="KW-0732">Signal</keyword>
<organism evidence="20 21">
    <name type="scientific">Hanseniaspora valbyensis NRRL Y-1626</name>
    <dbReference type="NCBI Taxonomy" id="766949"/>
    <lineage>
        <taxon>Eukaryota</taxon>
        <taxon>Fungi</taxon>
        <taxon>Dikarya</taxon>
        <taxon>Ascomycota</taxon>
        <taxon>Saccharomycotina</taxon>
        <taxon>Saccharomycetes</taxon>
        <taxon>Saccharomycodales</taxon>
        <taxon>Saccharomycodaceae</taxon>
        <taxon>Hanseniaspora</taxon>
    </lineage>
</organism>
<keyword evidence="5" id="KW-0963">Cytoplasm</keyword>
<evidence type="ECO:0000256" key="13">
    <source>
        <dbReference type="ARBA" id="ARBA00023239"/>
    </source>
</evidence>
<keyword evidence="21" id="KW-1185">Reference proteome</keyword>
<dbReference type="InterPro" id="IPR057328">
    <property type="entry name" value="RNaseT2L_C"/>
</dbReference>
<dbReference type="PANTHER" id="PTHR11240">
    <property type="entry name" value="RIBONUCLEASE T2"/>
    <property type="match status" value="1"/>
</dbReference>
<dbReference type="GO" id="GO:0033897">
    <property type="term" value="F:ribonuclease T2 activity"/>
    <property type="evidence" value="ECO:0007669"/>
    <property type="project" value="UniProtKB-EC"/>
</dbReference>
<evidence type="ECO:0000256" key="15">
    <source>
        <dbReference type="ARBA" id="ARBA00071169"/>
    </source>
</evidence>
<dbReference type="Pfam" id="PF25488">
    <property type="entry name" value="RNaseT2L_C"/>
    <property type="match status" value="1"/>
</dbReference>